<dbReference type="EMBL" id="VLJN01000025">
    <property type="protein sequence ID" value="TWG83356.1"/>
    <property type="molecule type" value="Genomic_DNA"/>
</dbReference>
<dbReference type="InterPro" id="IPR010583">
    <property type="entry name" value="MipA"/>
</dbReference>
<comment type="subcellular location">
    <subcellularLocation>
        <location evidence="1">Cell outer membrane</location>
    </subcellularLocation>
</comment>
<evidence type="ECO:0000256" key="4">
    <source>
        <dbReference type="ARBA" id="ARBA00023136"/>
    </source>
</evidence>
<keyword evidence="7" id="KW-1185">Reference proteome</keyword>
<accession>A0A562BDX9</accession>
<dbReference type="Proteomes" id="UP000318141">
    <property type="component" value="Unassembled WGS sequence"/>
</dbReference>
<keyword evidence="5" id="KW-0998">Cell outer membrane</keyword>
<reference evidence="6 7" key="1">
    <citation type="submission" date="2019-07" db="EMBL/GenBank/DDBJ databases">
        <title>Genome sequencing of lignin-degrading bacterial isolates.</title>
        <authorList>
            <person name="Gladden J."/>
        </authorList>
    </citation>
    <scope>NUCLEOTIDE SEQUENCE [LARGE SCALE GENOMIC DNA]</scope>
    <source>
        <strain evidence="6 7">J11</strain>
    </source>
</reference>
<sequence length="304" mass="33485">MSTDILTNACPADRPLHRGRTVPQGLTGLLAGALSIGCPLALAQQDYDEIERPLWEVGVGIGGISFPHYRGSDERVGYVFPTPYLVYRGRFLRADRNGLRGRLFDSDRAELNISLGLSLPVKSRDNDARDGMPNLKTAVEVGPSLNLNLWQSSTDRSRLDLRLPVRLAVTLESSPRAIGWIFSPNLNLDIADPGGFRGWNLGLMAGPLFATSRYHQYYYSVDEQFATAARPAYSARGGYSGSMALVSLSRRFRHVWVGAFVRYDRLDGATFEDSPLVRQKGALAGGLAVTWVFGQSSTMVRSRE</sequence>
<dbReference type="PANTHER" id="PTHR38776:SF1">
    <property type="entry name" value="MLTA-INTERACTING PROTEIN-RELATED"/>
    <property type="match status" value="1"/>
</dbReference>
<evidence type="ECO:0000256" key="2">
    <source>
        <dbReference type="ARBA" id="ARBA00005722"/>
    </source>
</evidence>
<evidence type="ECO:0000256" key="5">
    <source>
        <dbReference type="ARBA" id="ARBA00023237"/>
    </source>
</evidence>
<organism evidence="6 7">
    <name type="scientific">Cupriavidus gilardii J11</name>
    <dbReference type="NCBI Taxonomy" id="936133"/>
    <lineage>
        <taxon>Bacteria</taxon>
        <taxon>Pseudomonadati</taxon>
        <taxon>Pseudomonadota</taxon>
        <taxon>Betaproteobacteria</taxon>
        <taxon>Burkholderiales</taxon>
        <taxon>Burkholderiaceae</taxon>
        <taxon>Cupriavidus</taxon>
    </lineage>
</organism>
<dbReference type="PANTHER" id="PTHR38776">
    <property type="entry name" value="MLTA-INTERACTING PROTEIN-RELATED"/>
    <property type="match status" value="1"/>
</dbReference>
<evidence type="ECO:0000313" key="6">
    <source>
        <dbReference type="EMBL" id="TWG83356.1"/>
    </source>
</evidence>
<name>A0A562BDX9_9BURK</name>
<dbReference type="GO" id="GO:0009279">
    <property type="term" value="C:cell outer membrane"/>
    <property type="evidence" value="ECO:0007669"/>
    <property type="project" value="UniProtKB-SubCell"/>
</dbReference>
<dbReference type="Pfam" id="PF06629">
    <property type="entry name" value="MipA"/>
    <property type="match status" value="1"/>
</dbReference>
<dbReference type="AlphaFoldDB" id="A0A562BDX9"/>
<evidence type="ECO:0000256" key="3">
    <source>
        <dbReference type="ARBA" id="ARBA00022729"/>
    </source>
</evidence>
<gene>
    <name evidence="6" type="ORF">L602_003100000410</name>
</gene>
<comment type="similarity">
    <text evidence="2">Belongs to the MipA/OmpV family.</text>
</comment>
<evidence type="ECO:0000313" key="7">
    <source>
        <dbReference type="Proteomes" id="UP000318141"/>
    </source>
</evidence>
<evidence type="ECO:0000256" key="1">
    <source>
        <dbReference type="ARBA" id="ARBA00004442"/>
    </source>
</evidence>
<keyword evidence="4" id="KW-0472">Membrane</keyword>
<proteinExistence type="inferred from homology"/>
<comment type="caution">
    <text evidence="6">The sequence shown here is derived from an EMBL/GenBank/DDBJ whole genome shotgun (WGS) entry which is preliminary data.</text>
</comment>
<protein>
    <submittedName>
        <fullName evidence="6">Outer membrane scaffolding protein for murein synthesis (MipA/OmpV family)</fullName>
    </submittedName>
</protein>
<dbReference type="OrthoDB" id="8562138at2"/>
<keyword evidence="3" id="KW-0732">Signal</keyword>